<dbReference type="SUPFAM" id="SSF53041">
    <property type="entry name" value="Resolvase-like"/>
    <property type="match status" value="1"/>
</dbReference>
<organism evidence="1 2">
    <name type="scientific">Bradyrhizobium japonicum</name>
    <dbReference type="NCBI Taxonomy" id="375"/>
    <lineage>
        <taxon>Bacteria</taxon>
        <taxon>Pseudomonadati</taxon>
        <taxon>Pseudomonadota</taxon>
        <taxon>Alphaproteobacteria</taxon>
        <taxon>Hyphomicrobiales</taxon>
        <taxon>Nitrobacteraceae</taxon>
        <taxon>Bradyrhizobium</taxon>
    </lineage>
</organism>
<proteinExistence type="predicted"/>
<reference evidence="1 2" key="1">
    <citation type="submission" date="2016-11" db="EMBL/GenBank/DDBJ databases">
        <title>Complete Genome Sequence of Bradyrhizobium sp. strain J5, an isolated from soybean nodule in Hokkaido.</title>
        <authorList>
            <person name="Kanehara K."/>
        </authorList>
    </citation>
    <scope>NUCLEOTIDE SEQUENCE [LARGE SCALE GENOMIC DNA]</scope>
    <source>
        <strain evidence="1 2">J5</strain>
    </source>
</reference>
<evidence type="ECO:0008006" key="3">
    <source>
        <dbReference type="Google" id="ProtNLM"/>
    </source>
</evidence>
<evidence type="ECO:0000313" key="2">
    <source>
        <dbReference type="Proteomes" id="UP000181962"/>
    </source>
</evidence>
<evidence type="ECO:0000313" key="1">
    <source>
        <dbReference type="EMBL" id="APG13817.1"/>
    </source>
</evidence>
<protein>
    <recommendedName>
        <fullName evidence="3">Resolvase/invertase-type recombinase catalytic domain-containing protein</fullName>
    </recommendedName>
</protein>
<sequence>MPKVQRARREAQYLGCRPTISYSQSGLRLAAIAAKSGLHIKNRKGLLDRIDDVQCGRADFGCILVYDVSRWGCFQDIDESAYYEFLCKRKGVRVEYCAELFTNNGSFSSIAKNLKRGIGNSAAAVRKELSR</sequence>
<dbReference type="GO" id="GO:0003677">
    <property type="term" value="F:DNA binding"/>
    <property type="evidence" value="ECO:0007669"/>
    <property type="project" value="InterPro"/>
</dbReference>
<dbReference type="Gene3D" id="3.40.50.1390">
    <property type="entry name" value="Resolvase, N-terminal catalytic domain"/>
    <property type="match status" value="1"/>
</dbReference>
<name>A0A1L3FKE5_BRAJP</name>
<accession>A0A1L3FKE5</accession>
<gene>
    <name evidence="1" type="ORF">BKD09_36255</name>
</gene>
<dbReference type="GO" id="GO:0000150">
    <property type="term" value="F:DNA strand exchange activity"/>
    <property type="evidence" value="ECO:0007669"/>
    <property type="project" value="InterPro"/>
</dbReference>
<dbReference type="InterPro" id="IPR036162">
    <property type="entry name" value="Resolvase-like_N_sf"/>
</dbReference>
<dbReference type="AlphaFoldDB" id="A0A1L3FKE5"/>
<dbReference type="EMBL" id="CP017637">
    <property type="protein sequence ID" value="APG13817.1"/>
    <property type="molecule type" value="Genomic_DNA"/>
</dbReference>
<dbReference type="Proteomes" id="UP000181962">
    <property type="component" value="Chromosome"/>
</dbReference>